<gene>
    <name evidence="2" type="ORF">LFW2832_01266</name>
</gene>
<proteinExistence type="predicted"/>
<feature type="region of interest" description="Disordered" evidence="1">
    <location>
        <begin position="1645"/>
        <end position="1687"/>
    </location>
</feature>
<protein>
    <submittedName>
        <fullName evidence="2">Uncharacterized protein</fullName>
    </submittedName>
</protein>
<evidence type="ECO:0000256" key="1">
    <source>
        <dbReference type="SAM" id="MobiDB-lite"/>
    </source>
</evidence>
<sequence>MSQTERQPDKKDRLVIHITYNQAEIAELQQFLREAQGAIQGLREYAQRVSGGPAPRTVTDLEKEVVTLMGILRSMKLESVPIFKERFDFEIHQIEKYITSAREMAGTDPAKAWIMLTEAQQRMEALGVVFVSAVKFVERGLPETYRRGELNPEETMSRVQDAAEWAALQLGGKYDRLAKAILRAHKALTDNFDCYVFDDDNTVRIYDNLTAFILERHQIGDRNGVYSEDQARADDKALEKFEGNFVELRVQVKERSIAFLESMSAALLPSRQLREGAAALAAEQYHTWRDEVDTLVRKLRGEDRPLATYDEMCRITAGYFALVGTLDAPVMGEKVAVLRDSAKLLRGKTREGEIREGTPEWFGLRALQALDQGNTKMAALCIMVGNLDRQSFDRLRDYLPSYEEIMSVIRNNRTPTPGMLVRFTSELQFANVKAETDGLVGQYVGKQGEKNERIRAVLTTILERIERGELADARRLLLMVKTYIEMIKKYKKEWAGSGGMESAIDTEIRGGNGQEEFNKSMVYHQFQLDSARVRETWADWGTGMVMQKKVIRTALDYAESLAREGKGQEAAKVLTLLTMYVDAVELLAVKKGGKIASLRQADLPKLRGMERALAATARGETQVDELGVDDVFVRSFNDARDLYVEREISRLEKLAVARPNGKETVVQAIGVVKSRLAKKNYDGAFTLLALLSDYYGGEVEADPAKKIPAKSEGWRYEIFAGSSVSGIVQGRDRMLEAIRLEMAAKTITQHKTANSKFLEGVDLVGMSHALTVEYDRILAMYNGKERMQEKAPPGKVIAGRSATGQDVLVDIADVTAYERREAAEPRDPLLKGTRPLREILEDMRRAAATGNLVAFNSSVVEFNIRFGNAVAASTRSMMFDQMIEGLDQLHTGMASVYGMYDNVPEFKIGKRSIVGYKWRGDGVVREEWQETSRSTSLHYMSLDMPPEAVARLTALEQRRVQLQKRIEDFRAGRGGDEARIIQDYQKYIDDFQAEQRLATAYVAIDGQLKLNPVYRSMVAQTSGLLDDAVGGPTSETRTSLDRCAQALEQAKKAILAGDTKGAELQYQVAMQYRVAAMKKYGMEGSYYVQPSMDETWGSTPFEDMVNEGRQRALRERDGQYEAYFQLQMGAFRETLYGKAEGRKERLELQKRLVDSARLMELAIFSIPGRNISQQGVDYVNEQHRIRTAVMQAVGAFRAGDVRAGEAALAQAEASWKDIQKISGYVGWGANAAYTLIALGITFVQPEIGIGMILAQQADGAYVEHHVNGAVSAETWVMMGLTVATGGLGRAYGVYRTAATAARIAEETEAAVRLTNVATTLGRTSITVGAGMTVYMGAQSYEAFERGDIKNGLFNAGMALFPWLHMGGAYLRSRSAAVPEVRLDAAAEELAPTVPKPVVDVDPTVVPETPAVARLRNPKVLLEFLRGYVRAAPAVRESMIAGLPEHVRGAVDSLIQNPAMQQALKAPDSSVVYLSAEDAMAKAIRTFEKPPTTPGPTGIGPFQEAANWLATKGVTLQGFVGDLLAGQSVAKARLAEIRAQSPEVAAIIDGLLENTTVQYAAKKGPNPISEAIYRKALADLERIVPRDIVQQEVQALEVYEVQVVGGEPIQMIGRVPPGDMPGTRTPTMMGGRSPEMGGRAPQIVGSAEGTGGGRPPVPRAGAGDTGGPVVTDGGGTGGRPLPPSRGTVRRTIDAVTPDFILDRVAELKAKRAAEKAAKARGPQDIQAPESFVEQAAGDLEGVLTRVGTTEQRARALAEIRSRPEYLDRTGALTEEGIREAEGIHAATGEVVGLFKGLYERANDSRLAPGLREHARTLMERLYARENVRAALEEAAFDDPALARAFRETETRSALAKGGRTDAEYYGSLREAGFKPEDITAIVDVLETPVLKQVVEARTKIAEANKRGAELTGQIVEAQPKLVKADAAPRKAFVEKSGRAVEEAQAQYEKLVAERDAIDVVQVQDELGGVPPGSPEASRLQATIDRAAALDAVLPELRQQLDGAGYMIEGVGQVRLDRVAPRDLAQRTQEIRLGLETIEAQLARADQLLRSVGEEGVVKKPAKIPGKVAWVPKVEELTDGARVAWEKAVRKPLDRVVELTQGLRQTNQVIADAGELLARPEAQPLATTERVLGIEIGSKARAEMLVKLADTGKLPKEMLDGEANGLVRGTQEAIGRIPIPDEAPITRLIRERIMERARQGGEIKEIILKVLRSDEVAREIGARYGPEMEADYRRAVSSDVVDTALAEWNQKNPRQQRTAFDQVMFNLRAMENGQVSNFVTTMTTNFSDVFGAIQVYTDAPVLTAYRAEVLARGGQVAPEFGSATGAAWRWVREKAPSGLVTVVDYGFGPVRGWRAKPGEPLSGKIGPLRRKGLARIQEAVDAGQTVEGAKIAWGRAFIAAQYALWIGNAAFFEYYWGPWVGQKVANIFTEPNVKIERGPGRWLWSQAGDLINEIFGTSTSAKEGRRLVREKLGVDISEENAEAIIKDPNVRMFLDRWRFLFPQNQGEQQGESPERRPMNMQEALKKEGGFIHPAMLDKVLDDVREMSEQMGDVNKYITRIESGQDTDGETRKKLDAIVNRWGISTEAILELVRQRRTYEPGYNLTVVDLAEIRKTGDWLAKGYYYTFGSTLVHTFLSDCGITDHQREVGVLQKNPDAYGVLWNLIQSGQIPYAYAQRAVQILTGVGVIEQLRLQAEVNDTKLESLITEMFKAYGMIVPNPTRPSGVTKESFLRDLQAQATAEGSYPEKVAMFVGEQKDVFIALWGFVNNGDVPVVYAQQAIIELGKPGSIAAIQAKVQAGQKIEDAVYEFLNGKGLIIAIPTADGTRGVSQTSALGYLDEQASYYNPELLPAVRAIFDRYKGDPVALAALEQIEIRDSERVYGDPEKFVEWLVRKVTERNALVAEATRTGKPAPPMVNYRDEAIREGWIGRRSFAELDSNVLRFPELMTFAGQHPGVMDWVEKQADKYDINLVAILGDLKLHSENIPTNPQALSAYLDSLAADYQARGLLKLKTVRTAAEAIADRGQKSGVKRPEQIRREEERLHYPRGEAPATTRAAKAPEDVTAEPVQISDEEVAAFIERRMVPARQIRANFVDLLAEMRKAQEKDLIAAVGAKYQKPGVSEDDVIWTEFIRYIMKEIQNPVTAGIYTKNGIIVEGGAITRLDSGKYETFLRGKIGEALLSLNPTK</sequence>
<comment type="caution">
    <text evidence="2">The sequence shown here is derived from an EMBL/GenBank/DDBJ whole genome shotgun (WGS) entry which is preliminary data.</text>
</comment>
<dbReference type="EMBL" id="CABMJJ010000003">
    <property type="protein sequence ID" value="VVC02835.1"/>
    <property type="molecule type" value="Genomic_DNA"/>
</dbReference>
<dbReference type="Proteomes" id="UP000789941">
    <property type="component" value="Unassembled WGS sequence"/>
</dbReference>
<accession>A0A5E4LLE8</accession>
<feature type="compositionally biased region" description="Low complexity" evidence="1">
    <location>
        <begin position="1658"/>
        <end position="1670"/>
    </location>
</feature>
<organism evidence="2 3">
    <name type="scientific">Candidatus Bilamarchaeum dharawalense</name>
    <dbReference type="NCBI Taxonomy" id="2885759"/>
    <lineage>
        <taxon>Archaea</taxon>
        <taxon>Candidatus Micrarchaeota</taxon>
        <taxon>Candidatus Micrarchaeia</taxon>
        <taxon>Candidatus Anstonellales</taxon>
        <taxon>Candidatus Bilamarchaeaceae</taxon>
        <taxon>Candidatus Bilamarchaeum</taxon>
    </lineage>
</organism>
<evidence type="ECO:0000313" key="2">
    <source>
        <dbReference type="EMBL" id="VVC02835.1"/>
    </source>
</evidence>
<name>A0A5E4LLE8_9ARCH</name>
<evidence type="ECO:0000313" key="3">
    <source>
        <dbReference type="Proteomes" id="UP000789941"/>
    </source>
</evidence>
<reference evidence="2 3" key="1">
    <citation type="submission" date="2019-08" db="EMBL/GenBank/DDBJ databases">
        <authorList>
            <person name="Vazquez-Campos X."/>
        </authorList>
    </citation>
    <scope>NUCLEOTIDE SEQUENCE [LARGE SCALE GENOMIC DNA]</scope>
    <source>
        <strain evidence="2">LFW-283_2</strain>
    </source>
</reference>